<proteinExistence type="predicted"/>
<evidence type="ECO:0000313" key="1">
    <source>
        <dbReference type="EMBL" id="AFS51893.1"/>
    </source>
</evidence>
<organism evidence="1">
    <name type="scientific">Dendrolimus kikuchii nucleopolyhedrovirus</name>
    <dbReference type="NCBI Taxonomy" id="1219875"/>
    <lineage>
        <taxon>Viruses</taxon>
        <taxon>Viruses incertae sedis</taxon>
        <taxon>Naldaviricetes</taxon>
        <taxon>Lefavirales</taxon>
        <taxon>Baculoviridae</taxon>
        <taxon>Alphabaculovirus</taxon>
    </lineage>
</organism>
<dbReference type="EMBL" id="JX193905">
    <property type="protein sequence ID" value="AFS51893.1"/>
    <property type="molecule type" value="Genomic_DNA"/>
</dbReference>
<dbReference type="Pfam" id="PF04913">
    <property type="entry name" value="Baculo_Y142"/>
    <property type="match status" value="2"/>
</dbReference>
<dbReference type="InterPro" id="IPR006997">
    <property type="entry name" value="Baculo_Y142"/>
</dbReference>
<sequence>MSDGDLLTLDKNHFKYLFLTSYFNLKEYEHVPAEPMAFIRNYLNCNFRVLDDKSLLNYLTYLQHQIQLKYVITKSGSGGNVNTTMTSNATVTTTTTTAATNLLDIFKYIKPQFRYVCDRQTVDILEFDTRMYIKPGTPVYATNFFTSNPQKLMAFMYSQFNEIYKDKLFVNINNSGCVLGGSAGFLFDDAYVDWSGVRMCAAPRLDNNMHPFRLYLLGEEMAKHFMERNILPPNASLRRKINNDTTTTTTTTTANNSMYTLKNFYKGLRLYKLKYTIVNSAKFVTRKPNEVFEEIEKELNGHSPFIKFIQRDYIFDGRFPPDLLDLLNEYMTASSIMKIVTKFVVEDDVSPFEMSREIILDRFSVDGYRKLYIKSELTNRFPSMYDNESSYMFVTKDLVQLTGTLNAFYAPKHRLLSILAVNRLFGATETINFHPNLLVYRQSSPPMRLRDDVYIVDKNQKIFLVKHIFSNAVPAYLLIRGDYESSSEPKSLRDLHPWVQNTLLKLLILD</sequence>
<reference evidence="1" key="1">
    <citation type="submission" date="2012-06" db="EMBL/GenBank/DDBJ databases">
        <title>Genomic sequencing and analysis of the Dendrolimus kikuchii nucleopolyhedrovirus.</title>
        <authorList>
            <person name="Yang M.M."/>
        </authorList>
    </citation>
    <scope>NUCLEOTIDE SEQUENCE</scope>
    <source>
        <strain evidence="1">YN</strain>
    </source>
</reference>
<name>V9LST2_9ABAC</name>
<protein>
    <submittedName>
        <fullName evidence="1">DekiORF15</fullName>
    </submittedName>
</protein>
<accession>V9LST2</accession>
<gene>
    <name evidence="1" type="primary">me53</name>
</gene>